<dbReference type="EMBL" id="CAJFCJ010000020">
    <property type="protein sequence ID" value="CAD5124177.1"/>
    <property type="molecule type" value="Genomic_DNA"/>
</dbReference>
<dbReference type="InterPro" id="IPR036568">
    <property type="entry name" value="GGCT-like_sf"/>
</dbReference>
<keyword evidence="6" id="KW-1185">Reference proteome</keyword>
<reference evidence="5 6" key="1">
    <citation type="submission" date="2020-08" db="EMBL/GenBank/DDBJ databases">
        <authorList>
            <person name="Hejnol A."/>
        </authorList>
    </citation>
    <scope>NUCLEOTIDE SEQUENCE [LARGE SCALE GENOMIC DNA]</scope>
</reference>
<dbReference type="Gene3D" id="3.10.490.10">
    <property type="entry name" value="Gamma-glutamyl cyclotransferase-like"/>
    <property type="match status" value="1"/>
</dbReference>
<dbReference type="PANTHER" id="PTHR12510">
    <property type="entry name" value="TROPONIN C-AKIN-1 PROTEIN"/>
    <property type="match status" value="1"/>
</dbReference>
<dbReference type="OrthoDB" id="113620at2759"/>
<dbReference type="Proteomes" id="UP000549394">
    <property type="component" value="Unassembled WGS sequence"/>
</dbReference>
<dbReference type="GO" id="GO:0061929">
    <property type="term" value="F:gamma-glutamylaminecyclotransferase activity"/>
    <property type="evidence" value="ECO:0007669"/>
    <property type="project" value="InterPro"/>
</dbReference>
<dbReference type="AlphaFoldDB" id="A0A7I8W7Q6"/>
<dbReference type="CDD" id="cd06661">
    <property type="entry name" value="GGCT_like"/>
    <property type="match status" value="1"/>
</dbReference>
<evidence type="ECO:0000313" key="6">
    <source>
        <dbReference type="Proteomes" id="UP000549394"/>
    </source>
</evidence>
<comment type="caution">
    <text evidence="5">The sequence shown here is derived from an EMBL/GenBank/DDBJ whole genome shotgun (WGS) entry which is preliminary data.</text>
</comment>
<comment type="similarity">
    <text evidence="1 3">Belongs to the gamma-glutamylcyclotransferase family.</text>
</comment>
<evidence type="ECO:0000259" key="4">
    <source>
        <dbReference type="Pfam" id="PF06094"/>
    </source>
</evidence>
<organism evidence="5 6">
    <name type="scientific">Dimorphilus gyrociliatus</name>
    <dbReference type="NCBI Taxonomy" id="2664684"/>
    <lineage>
        <taxon>Eukaryota</taxon>
        <taxon>Metazoa</taxon>
        <taxon>Spiralia</taxon>
        <taxon>Lophotrochozoa</taxon>
        <taxon>Annelida</taxon>
        <taxon>Polychaeta</taxon>
        <taxon>Polychaeta incertae sedis</taxon>
        <taxon>Dinophilidae</taxon>
        <taxon>Dimorphilus</taxon>
    </lineage>
</organism>
<dbReference type="InterPro" id="IPR039126">
    <property type="entry name" value="GGACT"/>
</dbReference>
<evidence type="ECO:0000313" key="5">
    <source>
        <dbReference type="EMBL" id="CAD5124177.1"/>
    </source>
</evidence>
<dbReference type="InterPro" id="IPR009288">
    <property type="entry name" value="AIG2-like_dom"/>
</dbReference>
<gene>
    <name evidence="5" type="ORF">DGYR_LOCUS11756</name>
</gene>
<evidence type="ECO:0000256" key="2">
    <source>
        <dbReference type="PIRSR" id="PIRSR639126-1"/>
    </source>
</evidence>
<feature type="active site" description="Proton acceptor" evidence="2">
    <location>
        <position position="84"/>
    </location>
</feature>
<evidence type="ECO:0000256" key="3">
    <source>
        <dbReference type="RuleBase" id="RU367036"/>
    </source>
</evidence>
<protein>
    <recommendedName>
        <fullName evidence="3">Gamma-glutamylcyclotransferase family protein</fullName>
    </recommendedName>
</protein>
<dbReference type="Pfam" id="PF06094">
    <property type="entry name" value="GGACT"/>
    <property type="match status" value="1"/>
</dbReference>
<evidence type="ECO:0000256" key="1">
    <source>
        <dbReference type="ARBA" id="ARBA00008861"/>
    </source>
</evidence>
<dbReference type="PANTHER" id="PTHR12510:SF4">
    <property type="entry name" value="GAMMA-GLUTAMYLAMINECYCLOTRANSFERASE"/>
    <property type="match status" value="1"/>
</dbReference>
<sequence length="333" mass="38305">MEKYLIFTYGSLLKGCTNNRLLENGNFGSVSFIGEAKSVRKFPFVISSFYNIPAVLNKPGCGNRIKGELYEVDQSVLFTLDDLERHPIFYERSKEKFEMTDCKREIEAQIYLVNDFKEDLLKLKFYDSYKVYLEEGEQLKSFFLRNPFSTYDPRTDMINHWTNMYVAVGGPPYSIVLPQGISLEECGGTYLGKFTSKDIWKILKIDESSFFTWNSVKKISHHDKEADITTLSYLDDVTAYTHIIGGLWALDVTLLEKIDKKFGFGKVSRRDRLRGFLETNYGEKKLITTQIYVLNANVVLDVTSSNIASLTNTYSSKNLQSHEEVIKKIANNE</sequence>
<feature type="domain" description="Gamma-glutamylcyclotransferase AIG2-like" evidence="4">
    <location>
        <begin position="6"/>
        <end position="120"/>
    </location>
</feature>
<dbReference type="GO" id="GO:0005829">
    <property type="term" value="C:cytosol"/>
    <property type="evidence" value="ECO:0007669"/>
    <property type="project" value="TreeGrafter"/>
</dbReference>
<dbReference type="SUPFAM" id="SSF110857">
    <property type="entry name" value="Gamma-glutamyl cyclotransferase-like"/>
    <property type="match status" value="1"/>
</dbReference>
<accession>A0A7I8W7Q6</accession>
<proteinExistence type="inferred from homology"/>
<dbReference type="InterPro" id="IPR013024">
    <property type="entry name" value="GGCT-like"/>
</dbReference>
<name>A0A7I8W7Q6_9ANNE</name>